<dbReference type="Gene3D" id="3.40.50.2000">
    <property type="entry name" value="Glycogen Phosphorylase B"/>
    <property type="match status" value="2"/>
</dbReference>
<reference evidence="3 4" key="1">
    <citation type="submission" date="2019-02" db="EMBL/GenBank/DDBJ databases">
        <title>Deep-cultivation of Planctomycetes and their phenomic and genomic characterization uncovers novel biology.</title>
        <authorList>
            <person name="Wiegand S."/>
            <person name="Jogler M."/>
            <person name="Boedeker C."/>
            <person name="Pinto D."/>
            <person name="Vollmers J."/>
            <person name="Rivas-Marin E."/>
            <person name="Kohn T."/>
            <person name="Peeters S.H."/>
            <person name="Heuer A."/>
            <person name="Rast P."/>
            <person name="Oberbeckmann S."/>
            <person name="Bunk B."/>
            <person name="Jeske O."/>
            <person name="Meyerdierks A."/>
            <person name="Storesund J.E."/>
            <person name="Kallscheuer N."/>
            <person name="Luecker S."/>
            <person name="Lage O.M."/>
            <person name="Pohl T."/>
            <person name="Merkel B.J."/>
            <person name="Hornburger P."/>
            <person name="Mueller R.-W."/>
            <person name="Bruemmer F."/>
            <person name="Labrenz M."/>
            <person name="Spormann A.M."/>
            <person name="Op den Camp H."/>
            <person name="Overmann J."/>
            <person name="Amann R."/>
            <person name="Jetten M.S.M."/>
            <person name="Mascher T."/>
            <person name="Medema M.H."/>
            <person name="Devos D.P."/>
            <person name="Kaster A.-K."/>
            <person name="Ovreas L."/>
            <person name="Rohde M."/>
            <person name="Galperin M.Y."/>
            <person name="Jogler C."/>
        </authorList>
    </citation>
    <scope>NUCLEOTIDE SEQUENCE [LARGE SCALE GENOMIC DNA]</scope>
    <source>
        <strain evidence="3 4">Poly24</strain>
    </source>
</reference>
<protein>
    <submittedName>
        <fullName evidence="3">2-deoxystreptamine glucosyltransferase</fullName>
        <ecNumber evidence="3">2.4.1.284</ecNumber>
    </submittedName>
</protein>
<evidence type="ECO:0000259" key="1">
    <source>
        <dbReference type="Pfam" id="PF00534"/>
    </source>
</evidence>
<gene>
    <name evidence="3" type="primary">kanF_3</name>
    <name evidence="3" type="ORF">Poly24_32320</name>
</gene>
<dbReference type="PANTHER" id="PTHR45947">
    <property type="entry name" value="SULFOQUINOVOSYL TRANSFERASE SQD2"/>
    <property type="match status" value="1"/>
</dbReference>
<feature type="domain" description="Glycosyltransferase subfamily 4-like N-terminal" evidence="2">
    <location>
        <begin position="20"/>
        <end position="113"/>
    </location>
</feature>
<feature type="domain" description="Glycosyl transferase family 1" evidence="1">
    <location>
        <begin position="148"/>
        <end position="303"/>
    </location>
</feature>
<evidence type="ECO:0000259" key="2">
    <source>
        <dbReference type="Pfam" id="PF13439"/>
    </source>
</evidence>
<organism evidence="3 4">
    <name type="scientific">Rosistilla carotiformis</name>
    <dbReference type="NCBI Taxonomy" id="2528017"/>
    <lineage>
        <taxon>Bacteria</taxon>
        <taxon>Pseudomonadati</taxon>
        <taxon>Planctomycetota</taxon>
        <taxon>Planctomycetia</taxon>
        <taxon>Pirellulales</taxon>
        <taxon>Pirellulaceae</taxon>
        <taxon>Rosistilla</taxon>
    </lineage>
</organism>
<dbReference type="Pfam" id="PF00534">
    <property type="entry name" value="Glycos_transf_1"/>
    <property type="match status" value="1"/>
</dbReference>
<proteinExistence type="predicted"/>
<dbReference type="CDD" id="cd03801">
    <property type="entry name" value="GT4_PimA-like"/>
    <property type="match status" value="1"/>
</dbReference>
<dbReference type="InterPro" id="IPR028098">
    <property type="entry name" value="Glyco_trans_4-like_N"/>
</dbReference>
<dbReference type="EMBL" id="CP036348">
    <property type="protein sequence ID" value="QDV69516.1"/>
    <property type="molecule type" value="Genomic_DNA"/>
</dbReference>
<dbReference type="Pfam" id="PF13439">
    <property type="entry name" value="Glyco_transf_4"/>
    <property type="match status" value="1"/>
</dbReference>
<dbReference type="OrthoDB" id="259238at2"/>
<dbReference type="EC" id="2.4.1.284" evidence="3"/>
<dbReference type="KEGG" id="rcf:Poly24_32320"/>
<keyword evidence="3" id="KW-0328">Glycosyltransferase</keyword>
<keyword evidence="3" id="KW-0808">Transferase</keyword>
<sequence>MPAGQGFDRLLEQRGIDCEYRMPSRPAEWSRARKAWGYLRILGRIRTLRPDLIYVNQTGSLPAASVYSRVLRIPIVCQVQTLEDARWLSDRKHLQRSVQAFICNSQYIADQTRIEPAKKCVLYQGMPEARLQRAVENARQLREKRSASSFTIGILGRIAISKGHYLLLDAANHLLANGVDCRFVVIGEGLTPADTQAYRDAVQRAGLADRFEFRGYQTDLEFELGRLDVLAIPSIAEPLGRVLFDAAEHAIPVVVADSGGLGEVAKRFSIGVCFHAEDAKSLATALMQTESDYDQIADRFRAAAVDMFRRLSNKSYIDAVERILQSASSQKSAAVTWIGGA</sequence>
<dbReference type="GO" id="GO:0102318">
    <property type="term" value="F:2-deoxystreptamine glucosyltransferase activity"/>
    <property type="evidence" value="ECO:0007669"/>
    <property type="project" value="UniProtKB-EC"/>
</dbReference>
<dbReference type="Proteomes" id="UP000315082">
    <property type="component" value="Chromosome"/>
</dbReference>
<accession>A0A518JVG1</accession>
<dbReference type="InterPro" id="IPR001296">
    <property type="entry name" value="Glyco_trans_1"/>
</dbReference>
<evidence type="ECO:0000313" key="4">
    <source>
        <dbReference type="Proteomes" id="UP000315082"/>
    </source>
</evidence>
<dbReference type="PANTHER" id="PTHR45947:SF3">
    <property type="entry name" value="SULFOQUINOVOSYL TRANSFERASE SQD2"/>
    <property type="match status" value="1"/>
</dbReference>
<dbReference type="InterPro" id="IPR050194">
    <property type="entry name" value="Glycosyltransferase_grp1"/>
</dbReference>
<dbReference type="SUPFAM" id="SSF53756">
    <property type="entry name" value="UDP-Glycosyltransferase/glycogen phosphorylase"/>
    <property type="match status" value="1"/>
</dbReference>
<keyword evidence="4" id="KW-1185">Reference proteome</keyword>
<name>A0A518JVG1_9BACT</name>
<evidence type="ECO:0000313" key="3">
    <source>
        <dbReference type="EMBL" id="QDV69516.1"/>
    </source>
</evidence>
<dbReference type="AlphaFoldDB" id="A0A518JVG1"/>